<dbReference type="SUPFAM" id="SSF50044">
    <property type="entry name" value="SH3-domain"/>
    <property type="match status" value="2"/>
</dbReference>
<evidence type="ECO:0000313" key="5">
    <source>
        <dbReference type="EMBL" id="KAG9390647.1"/>
    </source>
</evidence>
<reference evidence="5" key="1">
    <citation type="submission" date="2021-05" db="EMBL/GenBank/DDBJ databases">
        <title>A free-living protist that lacks canonical eukaryotic 1 DNA replication and segregation systems.</title>
        <authorList>
            <person name="Salas-Leiva D.E."/>
            <person name="Tromer E.C."/>
            <person name="Curtis B.A."/>
            <person name="Jerlstrom-Hultqvist J."/>
            <person name="Kolisko M."/>
            <person name="Yi Z."/>
            <person name="Salas-Leiva J.S."/>
            <person name="Gallot-Lavallee L."/>
            <person name="Kops G.J.P.L."/>
            <person name="Archibald J.M."/>
            <person name="Simpson A.G.B."/>
            <person name="Roger A.J."/>
        </authorList>
    </citation>
    <scope>NUCLEOTIDE SEQUENCE</scope>
    <source>
        <strain evidence="5">BICM</strain>
    </source>
</reference>
<feature type="region of interest" description="Disordered" evidence="3">
    <location>
        <begin position="1"/>
        <end position="79"/>
    </location>
</feature>
<evidence type="ECO:0000259" key="4">
    <source>
        <dbReference type="PROSITE" id="PS50002"/>
    </source>
</evidence>
<dbReference type="InterPro" id="IPR036028">
    <property type="entry name" value="SH3-like_dom_sf"/>
</dbReference>
<feature type="compositionally biased region" description="Pro residues" evidence="3">
    <location>
        <begin position="184"/>
        <end position="193"/>
    </location>
</feature>
<dbReference type="CDD" id="cd00174">
    <property type="entry name" value="SH3"/>
    <property type="match status" value="1"/>
</dbReference>
<keyword evidence="6" id="KW-1185">Reference proteome</keyword>
<name>A0A8J6B0X2_9EUKA</name>
<accession>A0A8J6B0X2</accession>
<sequence>MDNYGQGAAMSMDERPPAHSRQQAPQENQTAPSPSRRAGAFQPREYPSADTAAPPPLRRSASNTGLGVRASTYDQSGFNGTNSTLLGTSVVSPTSPAAEPQNLAGRVLAVDRRITELHKELAAEKGRNSHLLGTVSKLEHDMSIAISAITTLKQELSHLADRNAQLERIMRVVKGDGPTTPVRPRTPPPPVPAVPASSAQARPPAPPPLPAAKAAQPVDKTTLAFLRMSLQPTAQGLGYDETRDARREHLPPPVGAPGVAKFAFTSRCGSEISVDAQERLHVLAMSNEGWALCIRMDLVEDDAPLSGEVIGLVPASYVDCPEEQALLLNDNLLLPPLTILNHILESRFSVDDLNQDSLYPDIPPEEQPLVATVRHSFQPTGPSQLALFAGQEVVVLDEGGTSGWAVVQSNIGDVGLAPLSFLEVHRPQNPKLEEYMELLAFAKAGGMSQVGKKKTRRYLWLSDDGSQVCWCEGREKSRGKLETLDTAKISGVSVKTSGSKVKGLIVQHEDGELELKPDKAIERWHEAFDLLVGLARGKWIKGESILLTCHADNALRQWVFDDSTCALAPLKERAGHRGIPSLVQFYGADGAVRERAQGYYTILETQNIEFSQGQGFLRGPWPEA</sequence>
<dbReference type="Gene3D" id="2.30.30.40">
    <property type="entry name" value="SH3 Domains"/>
    <property type="match status" value="2"/>
</dbReference>
<dbReference type="EMBL" id="JAHDYR010000064">
    <property type="protein sequence ID" value="KAG9390647.1"/>
    <property type="molecule type" value="Genomic_DNA"/>
</dbReference>
<dbReference type="InterPro" id="IPR015943">
    <property type="entry name" value="WD40/YVTN_repeat-like_dom_sf"/>
</dbReference>
<keyword evidence="1 2" id="KW-0728">SH3 domain</keyword>
<evidence type="ECO:0000313" key="6">
    <source>
        <dbReference type="Proteomes" id="UP000717585"/>
    </source>
</evidence>
<feature type="domain" description="SH3" evidence="4">
    <location>
        <begin position="253"/>
        <end position="323"/>
    </location>
</feature>
<organism evidence="5 6">
    <name type="scientific">Carpediemonas membranifera</name>
    <dbReference type="NCBI Taxonomy" id="201153"/>
    <lineage>
        <taxon>Eukaryota</taxon>
        <taxon>Metamonada</taxon>
        <taxon>Carpediemonas-like organisms</taxon>
        <taxon>Carpediemonas</taxon>
    </lineage>
</organism>
<feature type="region of interest" description="Disordered" evidence="3">
    <location>
        <begin position="175"/>
        <end position="215"/>
    </location>
</feature>
<feature type="compositionally biased region" description="Polar residues" evidence="3">
    <location>
        <begin position="20"/>
        <end position="33"/>
    </location>
</feature>
<evidence type="ECO:0000256" key="3">
    <source>
        <dbReference type="SAM" id="MobiDB-lite"/>
    </source>
</evidence>
<dbReference type="Proteomes" id="UP000717585">
    <property type="component" value="Unassembled WGS sequence"/>
</dbReference>
<dbReference type="PROSITE" id="PS50002">
    <property type="entry name" value="SH3"/>
    <property type="match status" value="2"/>
</dbReference>
<feature type="domain" description="SH3" evidence="4">
    <location>
        <begin position="366"/>
        <end position="427"/>
    </location>
</feature>
<evidence type="ECO:0000256" key="1">
    <source>
        <dbReference type="ARBA" id="ARBA00022443"/>
    </source>
</evidence>
<dbReference type="SMART" id="SM00326">
    <property type="entry name" value="SH3"/>
    <property type="match status" value="2"/>
</dbReference>
<dbReference type="AlphaFoldDB" id="A0A8J6B0X2"/>
<evidence type="ECO:0000256" key="2">
    <source>
        <dbReference type="PROSITE-ProRule" id="PRU00192"/>
    </source>
</evidence>
<proteinExistence type="predicted"/>
<gene>
    <name evidence="5" type="ORF">J8273_8012</name>
</gene>
<dbReference type="InterPro" id="IPR001452">
    <property type="entry name" value="SH3_domain"/>
</dbReference>
<dbReference type="OrthoDB" id="10250769at2759"/>
<comment type="caution">
    <text evidence="5">The sequence shown here is derived from an EMBL/GenBank/DDBJ whole genome shotgun (WGS) entry which is preliminary data.</text>
</comment>
<protein>
    <submittedName>
        <fullName evidence="5">Src3</fullName>
    </submittedName>
</protein>
<dbReference type="Gene3D" id="2.130.10.10">
    <property type="entry name" value="YVTN repeat-like/Quinoprotein amine dehydrogenase"/>
    <property type="match status" value="2"/>
</dbReference>